<name>A0A0E9TX99_ANGAN</name>
<reference evidence="1" key="1">
    <citation type="submission" date="2014-11" db="EMBL/GenBank/DDBJ databases">
        <authorList>
            <person name="Amaro Gonzalez C."/>
        </authorList>
    </citation>
    <scope>NUCLEOTIDE SEQUENCE</scope>
</reference>
<reference evidence="1" key="2">
    <citation type="journal article" date="2015" name="Fish Shellfish Immunol.">
        <title>Early steps in the European eel (Anguilla anguilla)-Vibrio vulnificus interaction in the gills: Role of the RtxA13 toxin.</title>
        <authorList>
            <person name="Callol A."/>
            <person name="Pajuelo D."/>
            <person name="Ebbesson L."/>
            <person name="Teles M."/>
            <person name="MacKenzie S."/>
            <person name="Amaro C."/>
        </authorList>
    </citation>
    <scope>NUCLEOTIDE SEQUENCE</scope>
</reference>
<proteinExistence type="predicted"/>
<dbReference type="AlphaFoldDB" id="A0A0E9TX99"/>
<dbReference type="EMBL" id="GBXM01050480">
    <property type="protein sequence ID" value="JAH58097.1"/>
    <property type="molecule type" value="Transcribed_RNA"/>
</dbReference>
<protein>
    <submittedName>
        <fullName evidence="1">Uncharacterized protein</fullName>
    </submittedName>
</protein>
<evidence type="ECO:0000313" key="1">
    <source>
        <dbReference type="EMBL" id="JAH58097.1"/>
    </source>
</evidence>
<organism evidence="1">
    <name type="scientific">Anguilla anguilla</name>
    <name type="common">European freshwater eel</name>
    <name type="synonym">Muraena anguilla</name>
    <dbReference type="NCBI Taxonomy" id="7936"/>
    <lineage>
        <taxon>Eukaryota</taxon>
        <taxon>Metazoa</taxon>
        <taxon>Chordata</taxon>
        <taxon>Craniata</taxon>
        <taxon>Vertebrata</taxon>
        <taxon>Euteleostomi</taxon>
        <taxon>Actinopterygii</taxon>
        <taxon>Neopterygii</taxon>
        <taxon>Teleostei</taxon>
        <taxon>Anguilliformes</taxon>
        <taxon>Anguillidae</taxon>
        <taxon>Anguilla</taxon>
    </lineage>
</organism>
<sequence>MQRVETVLELQFERSAIDPNLKKKNGAHHLPLSMSTNLVGLSNLTFLSLFV</sequence>
<accession>A0A0E9TX99</accession>